<reference evidence="2 3" key="1">
    <citation type="journal article" date="2017" name="Front. Microbiol.">
        <title>Strong Genomic and Phenotypic Heterogeneity in the Aeromonas sobria Species Complex.</title>
        <authorList>
            <person name="Gauthier J."/>
            <person name="Vincent A.T."/>
            <person name="Charette S.J."/>
            <person name="Derome N."/>
        </authorList>
    </citation>
    <scope>NUCLEOTIDE SEQUENCE [LARGE SCALE GENOMIC DNA]</scope>
    <source>
        <strain evidence="2 3">TM18</strain>
    </source>
</reference>
<name>A0A2N3INB0_AERSO</name>
<dbReference type="PANTHER" id="PTHR41786">
    <property type="entry name" value="MOTILITY ACCESSORY FACTOR MAF"/>
    <property type="match status" value="1"/>
</dbReference>
<comment type="caution">
    <text evidence="2">The sequence shown here is derived from an EMBL/GenBank/DDBJ whole genome shotgun (WGS) entry which is preliminary data.</text>
</comment>
<dbReference type="AlphaFoldDB" id="A0A2N3INB0"/>
<dbReference type="EMBL" id="NQMM01000060">
    <property type="protein sequence ID" value="PKQ72360.1"/>
    <property type="molecule type" value="Genomic_DNA"/>
</dbReference>
<gene>
    <name evidence="2" type="ORF">CJP16_21505</name>
</gene>
<evidence type="ECO:0000313" key="3">
    <source>
        <dbReference type="Proteomes" id="UP000233467"/>
    </source>
</evidence>
<evidence type="ECO:0000313" key="2">
    <source>
        <dbReference type="EMBL" id="PKQ72360.1"/>
    </source>
</evidence>
<accession>A0A2N3INB0</accession>
<dbReference type="InterPro" id="IPR002826">
    <property type="entry name" value="MptE-like"/>
</dbReference>
<dbReference type="Pfam" id="PF01973">
    <property type="entry name" value="MptE-like"/>
    <property type="match status" value="1"/>
</dbReference>
<proteinExistence type="predicted"/>
<feature type="domain" description="6-hydroxymethylpterin diphosphokinase MptE-like" evidence="1">
    <location>
        <begin position="185"/>
        <end position="352"/>
    </location>
</feature>
<organism evidence="2 3">
    <name type="scientific">Aeromonas sobria</name>
    <dbReference type="NCBI Taxonomy" id="646"/>
    <lineage>
        <taxon>Bacteria</taxon>
        <taxon>Pseudomonadati</taxon>
        <taxon>Pseudomonadota</taxon>
        <taxon>Gammaproteobacteria</taxon>
        <taxon>Aeromonadales</taxon>
        <taxon>Aeromonadaceae</taxon>
        <taxon>Aeromonas</taxon>
    </lineage>
</organism>
<dbReference type="PANTHER" id="PTHR41786:SF1">
    <property type="entry name" value="6-HYDROXYMETHYLPTERIN DIPHOSPHOKINASE MPTE-LIKE DOMAIN-CONTAINING PROTEIN"/>
    <property type="match status" value="1"/>
</dbReference>
<protein>
    <submittedName>
        <fullName evidence="2">Motility accessory factor Maf-2</fullName>
    </submittedName>
</protein>
<evidence type="ECO:0000259" key="1">
    <source>
        <dbReference type="Pfam" id="PF01973"/>
    </source>
</evidence>
<keyword evidence="3" id="KW-1185">Reference proteome</keyword>
<dbReference type="Proteomes" id="UP000233467">
    <property type="component" value="Unassembled WGS sequence"/>
</dbReference>
<sequence>MNEELLRHHLAIIEQRWPRLAAHLTVAQLGDLQVELCEGISSTLLVNGIQLTSRHDRVAEAELQAATLPDVSVLHLYGTGLGDLQKVLLARPGLETLHVHIMHHNLFTLVLALLEHDEWLQDPRIELSLAADEQEIALPFFALPSELELAEDAACRIRGRLVSEVMASYTRQRFSPDLPRITGRLAENLPLVDEDGDVATLFGSHPDTTALVIASGPSLQRHLPRLAGLLQQHPEWKVLCVDTALAPLRQYGITVDVVVTIDDALTPDRLASQGLGSVPLVYAPMVPHETLASWQGPRFTAYSISPVYEQLRKTHPKGLLHQGGSVIHPTVDLAVKMGCREIILLGCDFAFPGGQTHTGWDDGALGPVASQALSWVLDGHGQRVSTNPNFTTYQIELERYMGSHPEVKFWNSSRDGAALLGCDYHPELMQ</sequence>
<dbReference type="RefSeq" id="WP_101326532.1">
    <property type="nucleotide sequence ID" value="NZ_NQMM01000060.1"/>
</dbReference>